<dbReference type="Pfam" id="PF02754">
    <property type="entry name" value="CCG"/>
    <property type="match status" value="1"/>
</dbReference>
<dbReference type="EMBL" id="BAAARV010000006">
    <property type="protein sequence ID" value="GAA2331496.1"/>
    <property type="molecule type" value="Genomic_DNA"/>
</dbReference>
<sequence length="123" mass="12938">MTALAADLGRIVGAANVEVRPPPGPIRVGGRPARLGLQDSCQLCDGVGDCCGAAGTCAILRPRDSRRMLAPKLAALAELDLDFLVVVNPGCQRQLSSAARRVGLRTRVVHFAELVVAARDGRR</sequence>
<dbReference type="RefSeq" id="WP_344611023.1">
    <property type="nucleotide sequence ID" value="NZ_BAAARV010000006.1"/>
</dbReference>
<name>A0ABN3FJA4_9ACTN</name>
<keyword evidence="3" id="KW-1185">Reference proteome</keyword>
<evidence type="ECO:0000259" key="1">
    <source>
        <dbReference type="Pfam" id="PF02754"/>
    </source>
</evidence>
<gene>
    <name evidence="2" type="ORF">GCM10010170_010010</name>
</gene>
<accession>A0ABN3FJA4</accession>
<dbReference type="Proteomes" id="UP001501444">
    <property type="component" value="Unassembled WGS sequence"/>
</dbReference>
<reference evidence="2 3" key="1">
    <citation type="journal article" date="2019" name="Int. J. Syst. Evol. Microbiol.">
        <title>The Global Catalogue of Microorganisms (GCM) 10K type strain sequencing project: providing services to taxonomists for standard genome sequencing and annotation.</title>
        <authorList>
            <consortium name="The Broad Institute Genomics Platform"/>
            <consortium name="The Broad Institute Genome Sequencing Center for Infectious Disease"/>
            <person name="Wu L."/>
            <person name="Ma J."/>
        </authorList>
    </citation>
    <scope>NUCLEOTIDE SEQUENCE [LARGE SCALE GENOMIC DNA]</scope>
    <source>
        <strain evidence="2 3">JCM 3272</strain>
    </source>
</reference>
<protein>
    <recommendedName>
        <fullName evidence="1">Cysteine-rich domain-containing protein</fullName>
    </recommendedName>
</protein>
<evidence type="ECO:0000313" key="3">
    <source>
        <dbReference type="Proteomes" id="UP001501444"/>
    </source>
</evidence>
<evidence type="ECO:0000313" key="2">
    <source>
        <dbReference type="EMBL" id="GAA2331496.1"/>
    </source>
</evidence>
<organism evidence="2 3">
    <name type="scientific">Dactylosporangium salmoneum</name>
    <dbReference type="NCBI Taxonomy" id="53361"/>
    <lineage>
        <taxon>Bacteria</taxon>
        <taxon>Bacillati</taxon>
        <taxon>Actinomycetota</taxon>
        <taxon>Actinomycetes</taxon>
        <taxon>Micromonosporales</taxon>
        <taxon>Micromonosporaceae</taxon>
        <taxon>Dactylosporangium</taxon>
    </lineage>
</organism>
<dbReference type="InterPro" id="IPR004017">
    <property type="entry name" value="Cys_rich_dom"/>
</dbReference>
<proteinExistence type="predicted"/>
<feature type="domain" description="Cysteine-rich" evidence="1">
    <location>
        <begin position="49"/>
        <end position="95"/>
    </location>
</feature>
<comment type="caution">
    <text evidence="2">The sequence shown here is derived from an EMBL/GenBank/DDBJ whole genome shotgun (WGS) entry which is preliminary data.</text>
</comment>